<evidence type="ECO:0000313" key="1">
    <source>
        <dbReference type="Proteomes" id="UP000887569"/>
    </source>
</evidence>
<dbReference type="Proteomes" id="UP000887569">
    <property type="component" value="Unplaced"/>
</dbReference>
<sequence>MKGVHPRAWNFLFRMINAVYFRHRLPFVILDFLKLVKWAQLLKLTTSLEIFDHSFLIDVTGNTLNKTNRRSTVFISIGVTSLVLMRLWKLAFASASFCVGVFKRLCVCFDTYVPVL</sequence>
<evidence type="ECO:0000313" key="2">
    <source>
        <dbReference type="WBParaSite" id="PgR037_g053_t01"/>
    </source>
</evidence>
<accession>A0A915BFH9</accession>
<protein>
    <submittedName>
        <fullName evidence="2">Uncharacterized protein</fullName>
    </submittedName>
</protein>
<dbReference type="AlphaFoldDB" id="A0A915BFH9"/>
<name>A0A915BFH9_PARUN</name>
<organism evidence="1 2">
    <name type="scientific">Parascaris univalens</name>
    <name type="common">Nematode worm</name>
    <dbReference type="NCBI Taxonomy" id="6257"/>
    <lineage>
        <taxon>Eukaryota</taxon>
        <taxon>Metazoa</taxon>
        <taxon>Ecdysozoa</taxon>
        <taxon>Nematoda</taxon>
        <taxon>Chromadorea</taxon>
        <taxon>Rhabditida</taxon>
        <taxon>Spirurina</taxon>
        <taxon>Ascaridomorpha</taxon>
        <taxon>Ascaridoidea</taxon>
        <taxon>Ascarididae</taxon>
        <taxon>Parascaris</taxon>
    </lineage>
</organism>
<proteinExistence type="predicted"/>
<keyword evidence="1" id="KW-1185">Reference proteome</keyword>
<reference evidence="2" key="1">
    <citation type="submission" date="2022-11" db="UniProtKB">
        <authorList>
            <consortium name="WormBaseParasite"/>
        </authorList>
    </citation>
    <scope>IDENTIFICATION</scope>
</reference>
<dbReference type="WBParaSite" id="PgR037_g053_t01">
    <property type="protein sequence ID" value="PgR037_g053_t01"/>
    <property type="gene ID" value="PgR037_g053"/>
</dbReference>